<dbReference type="EMBL" id="BMEC01000021">
    <property type="protein sequence ID" value="GGC54758.1"/>
    <property type="molecule type" value="Genomic_DNA"/>
</dbReference>
<protein>
    <recommendedName>
        <fullName evidence="3">SusD/RagB family nutrient-binding outer membrane lipoprotein</fullName>
    </recommendedName>
</protein>
<evidence type="ECO:0000313" key="2">
    <source>
        <dbReference type="Proteomes" id="UP000636010"/>
    </source>
</evidence>
<dbReference type="InterPro" id="IPR024302">
    <property type="entry name" value="SusD-like"/>
</dbReference>
<keyword evidence="2" id="KW-1185">Reference proteome</keyword>
<sequence length="501" mass="55613">MEDMQQNDKAFNEELANGDAVAIRGLINTAQFNINELTTSWTYQVEQNLNADHFSGYMMSANPFGGGGHNAHYLMNDGWNNFVYSVADKTLQQVNQLKRDALPTYPDYYAYGLELKVLAALPMVDAFGTFPYTDYGSGINVKWDNLDEIYTAMVNEMTSVVDTLSLYMEGNAREDLANRISSDVSSYNSNYLAFIKLANSIKLRLAIRMSNAAPEKAKAIAEEAVNNEYGVIDESVGNFSISTANYVHPLNTIAGWGDIQMGADMESFLAGYEDPRLPKYFTKTEDPAVIAEGYDYKGIRQGALFDAGVYTAYSKPNFEKNAPMVLFTVAESYFLKAEGALKGWNMGGDPKSLYEAGVTASFQQHGVSGVEDYLQSSSTPMDYIDPKNEKFSFQATTDVTPQWEDAVGQEEQLEKIITQKWLALYPDGAEAWAEFRRTGYPKLKTIPSNLNTAISSGQFIKRLPIPTSFKNPSPTQYDAAISSYFGGNDNAAQPVWWDVAE</sequence>
<dbReference type="Gene3D" id="1.25.40.390">
    <property type="match status" value="1"/>
</dbReference>
<dbReference type="SUPFAM" id="SSF48452">
    <property type="entry name" value="TPR-like"/>
    <property type="match status" value="1"/>
</dbReference>
<evidence type="ECO:0008006" key="3">
    <source>
        <dbReference type="Google" id="ProtNLM"/>
    </source>
</evidence>
<proteinExistence type="predicted"/>
<comment type="caution">
    <text evidence="1">The sequence shown here is derived from an EMBL/GenBank/DDBJ whole genome shotgun (WGS) entry which is preliminary data.</text>
</comment>
<dbReference type="Pfam" id="PF12741">
    <property type="entry name" value="SusD-like"/>
    <property type="match status" value="1"/>
</dbReference>
<accession>A0ABQ1N5L1</accession>
<dbReference type="InterPro" id="IPR011990">
    <property type="entry name" value="TPR-like_helical_dom_sf"/>
</dbReference>
<evidence type="ECO:0000313" key="1">
    <source>
        <dbReference type="EMBL" id="GGC54758.1"/>
    </source>
</evidence>
<organism evidence="1 2">
    <name type="scientific">Marivirga lumbricoides</name>
    <dbReference type="NCBI Taxonomy" id="1046115"/>
    <lineage>
        <taxon>Bacteria</taxon>
        <taxon>Pseudomonadati</taxon>
        <taxon>Bacteroidota</taxon>
        <taxon>Cytophagia</taxon>
        <taxon>Cytophagales</taxon>
        <taxon>Marivirgaceae</taxon>
        <taxon>Marivirga</taxon>
    </lineage>
</organism>
<name>A0ABQ1N5L1_9BACT</name>
<gene>
    <name evidence="1" type="ORF">GCM10011506_45510</name>
</gene>
<reference evidence="2" key="1">
    <citation type="journal article" date="2019" name="Int. J. Syst. Evol. Microbiol.">
        <title>The Global Catalogue of Microorganisms (GCM) 10K type strain sequencing project: providing services to taxonomists for standard genome sequencing and annotation.</title>
        <authorList>
            <consortium name="The Broad Institute Genomics Platform"/>
            <consortium name="The Broad Institute Genome Sequencing Center for Infectious Disease"/>
            <person name="Wu L."/>
            <person name="Ma J."/>
        </authorList>
    </citation>
    <scope>NUCLEOTIDE SEQUENCE [LARGE SCALE GENOMIC DNA]</scope>
    <source>
        <strain evidence="2">CGMCC 1.10832</strain>
    </source>
</reference>
<dbReference type="Proteomes" id="UP000636010">
    <property type="component" value="Unassembled WGS sequence"/>
</dbReference>